<organism evidence="2 3">
    <name type="scientific">Agrocybe chaxingu</name>
    <dbReference type="NCBI Taxonomy" id="84603"/>
    <lineage>
        <taxon>Eukaryota</taxon>
        <taxon>Fungi</taxon>
        <taxon>Dikarya</taxon>
        <taxon>Basidiomycota</taxon>
        <taxon>Agaricomycotina</taxon>
        <taxon>Agaricomycetes</taxon>
        <taxon>Agaricomycetidae</taxon>
        <taxon>Agaricales</taxon>
        <taxon>Agaricineae</taxon>
        <taxon>Strophariaceae</taxon>
        <taxon>Agrocybe</taxon>
    </lineage>
</organism>
<dbReference type="Proteomes" id="UP001148786">
    <property type="component" value="Unassembled WGS sequence"/>
</dbReference>
<proteinExistence type="predicted"/>
<feature type="compositionally biased region" description="Polar residues" evidence="1">
    <location>
        <begin position="1"/>
        <end position="12"/>
    </location>
</feature>
<sequence>MATTYTSGSEPSPGSRKRARTESRSEDSQWGNRPQRRDVSSSPIARASKTLNPTKRRQYARRSATEPQPGAILKEHTKRDKDFYSLDPAATVYVQCQDTMFKVHRSIFVCSECLEIFLDDHGPTTLENPYRMISPTIQEGRALFWALYATDAQLEEKVTEPTDLQRLFHLRAITKTYPDLYKIIEWVETQTRAAANDDIFMSSCSSSIFVEFVTFAIRYKYDDMLSAIVRSWCTHLFSRNCQPFPAINIIDKYPSELRELRGAAYYVYLQDVMQRRNIMTTGDLPFFQRDTQLNDEQKMRLPYIFLLEIPAPSKVMHGAPQFGPGGGHLQLAGEGLWRLAHPTS</sequence>
<name>A0A9W8JVV8_9AGAR</name>
<feature type="region of interest" description="Disordered" evidence="1">
    <location>
        <begin position="1"/>
        <end position="76"/>
    </location>
</feature>
<gene>
    <name evidence="2" type="ORF">NLJ89_g6755</name>
</gene>
<evidence type="ECO:0000256" key="1">
    <source>
        <dbReference type="SAM" id="MobiDB-lite"/>
    </source>
</evidence>
<evidence type="ECO:0000313" key="3">
    <source>
        <dbReference type="Proteomes" id="UP001148786"/>
    </source>
</evidence>
<dbReference type="EMBL" id="JANKHO010000743">
    <property type="protein sequence ID" value="KAJ3506649.1"/>
    <property type="molecule type" value="Genomic_DNA"/>
</dbReference>
<comment type="caution">
    <text evidence="2">The sequence shown here is derived from an EMBL/GenBank/DDBJ whole genome shotgun (WGS) entry which is preliminary data.</text>
</comment>
<dbReference type="OrthoDB" id="2923697at2759"/>
<accession>A0A9W8JVV8</accession>
<protein>
    <recommendedName>
        <fullName evidence="4">BTB domain-containing protein</fullName>
    </recommendedName>
</protein>
<reference evidence="2" key="1">
    <citation type="submission" date="2022-07" db="EMBL/GenBank/DDBJ databases">
        <title>Genome Sequence of Agrocybe chaxingu.</title>
        <authorList>
            <person name="Buettner E."/>
        </authorList>
    </citation>
    <scope>NUCLEOTIDE SEQUENCE</scope>
    <source>
        <strain evidence="2">MP-N11</strain>
    </source>
</reference>
<dbReference type="AlphaFoldDB" id="A0A9W8JVV8"/>
<evidence type="ECO:0008006" key="4">
    <source>
        <dbReference type="Google" id="ProtNLM"/>
    </source>
</evidence>
<evidence type="ECO:0000313" key="2">
    <source>
        <dbReference type="EMBL" id="KAJ3506649.1"/>
    </source>
</evidence>
<keyword evidence="3" id="KW-1185">Reference proteome</keyword>